<keyword evidence="3" id="KW-1185">Reference proteome</keyword>
<name>A0A840IMA0_9ACTN</name>
<gene>
    <name evidence="2" type="ORF">BDZ31_004697</name>
</gene>
<proteinExistence type="predicted"/>
<feature type="compositionally biased region" description="Basic and acidic residues" evidence="1">
    <location>
        <begin position="63"/>
        <end position="73"/>
    </location>
</feature>
<organism evidence="2 3">
    <name type="scientific">Conexibacter arvalis</name>
    <dbReference type="NCBI Taxonomy" id="912552"/>
    <lineage>
        <taxon>Bacteria</taxon>
        <taxon>Bacillati</taxon>
        <taxon>Actinomycetota</taxon>
        <taxon>Thermoleophilia</taxon>
        <taxon>Solirubrobacterales</taxon>
        <taxon>Conexibacteraceae</taxon>
        <taxon>Conexibacter</taxon>
    </lineage>
</organism>
<dbReference type="Proteomes" id="UP000585272">
    <property type="component" value="Unassembled WGS sequence"/>
</dbReference>
<accession>A0A840IMA0</accession>
<dbReference type="AlphaFoldDB" id="A0A840IMA0"/>
<sequence>MPRSDRSFSIPSGLADRIDRVRGEEPFEHWLRHQLEAAVLRRERALGLVSRRQGDQIEAQGARLEEARDRLGDDSDPDAPPSD</sequence>
<evidence type="ECO:0000256" key="1">
    <source>
        <dbReference type="SAM" id="MobiDB-lite"/>
    </source>
</evidence>
<dbReference type="EMBL" id="JACHNU010000010">
    <property type="protein sequence ID" value="MBB4665078.1"/>
    <property type="molecule type" value="Genomic_DNA"/>
</dbReference>
<dbReference type="RefSeq" id="WP_246345841.1">
    <property type="nucleotide sequence ID" value="NZ_JACHNU010000010.1"/>
</dbReference>
<evidence type="ECO:0000313" key="2">
    <source>
        <dbReference type="EMBL" id="MBB4665078.1"/>
    </source>
</evidence>
<comment type="caution">
    <text evidence="2">The sequence shown here is derived from an EMBL/GenBank/DDBJ whole genome shotgun (WGS) entry which is preliminary data.</text>
</comment>
<protein>
    <submittedName>
        <fullName evidence="2">Uncharacterized protein</fullName>
    </submittedName>
</protein>
<reference evidence="2 3" key="1">
    <citation type="submission" date="2020-08" db="EMBL/GenBank/DDBJ databases">
        <title>Genomic Encyclopedia of Archaeal and Bacterial Type Strains, Phase II (KMG-II): from individual species to whole genera.</title>
        <authorList>
            <person name="Goeker M."/>
        </authorList>
    </citation>
    <scope>NUCLEOTIDE SEQUENCE [LARGE SCALE GENOMIC DNA]</scope>
    <source>
        <strain evidence="2 3">DSM 23288</strain>
    </source>
</reference>
<evidence type="ECO:0000313" key="3">
    <source>
        <dbReference type="Proteomes" id="UP000585272"/>
    </source>
</evidence>
<feature type="region of interest" description="Disordered" evidence="1">
    <location>
        <begin position="50"/>
        <end position="83"/>
    </location>
</feature>